<comment type="pathway">
    <text evidence="4">Carbohydrate metabolism; D-arabinitol metabolism.</text>
</comment>
<dbReference type="PRINTS" id="PR00080">
    <property type="entry name" value="SDRFAMILY"/>
</dbReference>
<dbReference type="SUPFAM" id="SSF51735">
    <property type="entry name" value="NAD(P)-binding Rossmann-fold domains"/>
    <property type="match status" value="1"/>
</dbReference>
<evidence type="ECO:0000256" key="6">
    <source>
        <dbReference type="ARBA" id="ARBA00070881"/>
    </source>
</evidence>
<dbReference type="GO" id="GO:0047038">
    <property type="term" value="F:D-arabinitol 2-dehydrogenase activity"/>
    <property type="evidence" value="ECO:0007669"/>
    <property type="project" value="UniProtKB-EC"/>
</dbReference>
<gene>
    <name evidence="7" type="ORF">Fcan01_00488</name>
</gene>
<dbReference type="FunFam" id="3.40.50.720:FF:000240">
    <property type="entry name" value="SDR family oxidoreductase"/>
    <property type="match status" value="1"/>
</dbReference>
<dbReference type="PANTHER" id="PTHR42760">
    <property type="entry name" value="SHORT-CHAIN DEHYDROGENASES/REDUCTASES FAMILY MEMBER"/>
    <property type="match status" value="1"/>
</dbReference>
<evidence type="ECO:0000313" key="8">
    <source>
        <dbReference type="Proteomes" id="UP000198287"/>
    </source>
</evidence>
<organism evidence="7 8">
    <name type="scientific">Folsomia candida</name>
    <name type="common">Springtail</name>
    <dbReference type="NCBI Taxonomy" id="158441"/>
    <lineage>
        <taxon>Eukaryota</taxon>
        <taxon>Metazoa</taxon>
        <taxon>Ecdysozoa</taxon>
        <taxon>Arthropoda</taxon>
        <taxon>Hexapoda</taxon>
        <taxon>Collembola</taxon>
        <taxon>Entomobryomorpha</taxon>
        <taxon>Isotomoidea</taxon>
        <taxon>Isotomidae</taxon>
        <taxon>Proisotominae</taxon>
        <taxon>Folsomia</taxon>
    </lineage>
</organism>
<dbReference type="PANTHER" id="PTHR42760:SF115">
    <property type="entry name" value="3-OXOACYL-[ACYL-CARRIER-PROTEIN] REDUCTASE FABG"/>
    <property type="match status" value="1"/>
</dbReference>
<dbReference type="EC" id="1.1.1.250" evidence="5"/>
<accession>A0A226F0V7</accession>
<dbReference type="Proteomes" id="UP000198287">
    <property type="component" value="Unassembled WGS sequence"/>
</dbReference>
<comment type="pathway">
    <text evidence="1">Lipid metabolism; fatty acid biosynthesis.</text>
</comment>
<dbReference type="PRINTS" id="PR00081">
    <property type="entry name" value="GDHRDH"/>
</dbReference>
<sequence>MEDLVDKIILVPFRSAVLPHYVSLTWELWEFLSASHFYLQIMSIPTNHPDPTLHALQTLLQETIHSIGNEDQVKKNLNTAKQLLDTARVRYDDGILSKFRLDGQVALVTGAGQGIGRALAHALGEAGCSVVIADINATTAATVASELEAKNIQSFAVKVDISKKEEVDAMMEAILAKFGNLHIACNNAGIASQSKGEETEEVEWDTILGVNLKGTFHCCQAEAKHMLKNGYGRIINTASLCAKTVVKPQCQVVYNSSKAAVVHMTKTLATEWAGRGVTVNCISPGYVDTELTRGEHLQDFRAQWIRDIPMKRLADVAELTGAVVYLASPLASYTTGLDFIIDGGATLW</sequence>
<dbReference type="AlphaFoldDB" id="A0A226F0V7"/>
<dbReference type="Pfam" id="PF13561">
    <property type="entry name" value="adh_short_C2"/>
    <property type="match status" value="1"/>
</dbReference>
<evidence type="ECO:0000313" key="7">
    <source>
        <dbReference type="EMBL" id="OXA63054.1"/>
    </source>
</evidence>
<dbReference type="InterPro" id="IPR036291">
    <property type="entry name" value="NAD(P)-bd_dom_sf"/>
</dbReference>
<evidence type="ECO:0000256" key="5">
    <source>
        <dbReference type="ARBA" id="ARBA00066831"/>
    </source>
</evidence>
<evidence type="ECO:0000256" key="2">
    <source>
        <dbReference type="ARBA" id="ARBA00006484"/>
    </source>
</evidence>
<dbReference type="STRING" id="158441.A0A226F0V7"/>
<dbReference type="Gene3D" id="3.40.50.720">
    <property type="entry name" value="NAD(P)-binding Rossmann-like Domain"/>
    <property type="match status" value="1"/>
</dbReference>
<evidence type="ECO:0000256" key="4">
    <source>
        <dbReference type="ARBA" id="ARBA00060719"/>
    </source>
</evidence>
<evidence type="ECO:0000256" key="3">
    <source>
        <dbReference type="ARBA" id="ARBA00023002"/>
    </source>
</evidence>
<dbReference type="OrthoDB" id="294295at2759"/>
<protein>
    <recommendedName>
        <fullName evidence="6">D-arabinitol 2-dehydrogenase [ribulose-forming]</fullName>
        <ecNumber evidence="5">1.1.1.250</ecNumber>
    </recommendedName>
</protein>
<dbReference type="InterPro" id="IPR002347">
    <property type="entry name" value="SDR_fam"/>
</dbReference>
<comment type="similarity">
    <text evidence="2">Belongs to the short-chain dehydrogenases/reductases (SDR) family.</text>
</comment>
<proteinExistence type="inferred from homology"/>
<dbReference type="OMA" id="VSPAWTW"/>
<keyword evidence="3" id="KW-0560">Oxidoreductase</keyword>
<evidence type="ECO:0000256" key="1">
    <source>
        <dbReference type="ARBA" id="ARBA00005194"/>
    </source>
</evidence>
<dbReference type="EMBL" id="LNIX01000001">
    <property type="protein sequence ID" value="OXA63054.1"/>
    <property type="molecule type" value="Genomic_DNA"/>
</dbReference>
<comment type="caution">
    <text evidence="7">The sequence shown here is derived from an EMBL/GenBank/DDBJ whole genome shotgun (WGS) entry which is preliminary data.</text>
</comment>
<reference evidence="7 8" key="1">
    <citation type="submission" date="2015-12" db="EMBL/GenBank/DDBJ databases">
        <title>The genome of Folsomia candida.</title>
        <authorList>
            <person name="Faddeeva A."/>
            <person name="Derks M.F."/>
            <person name="Anvar Y."/>
            <person name="Smit S."/>
            <person name="Van Straalen N."/>
            <person name="Roelofs D."/>
        </authorList>
    </citation>
    <scope>NUCLEOTIDE SEQUENCE [LARGE SCALE GENOMIC DNA]</scope>
    <source>
        <strain evidence="7 8">VU population</strain>
        <tissue evidence="7">Whole body</tissue>
    </source>
</reference>
<name>A0A226F0V7_FOLCA</name>
<keyword evidence="8" id="KW-1185">Reference proteome</keyword>
<dbReference type="GO" id="GO:0005975">
    <property type="term" value="P:carbohydrate metabolic process"/>
    <property type="evidence" value="ECO:0007669"/>
    <property type="project" value="UniProtKB-ARBA"/>
</dbReference>